<organism evidence="4 5">
    <name type="scientific">Saccharibacillus endophyticus</name>
    <dbReference type="NCBI Taxonomy" id="2060666"/>
    <lineage>
        <taxon>Bacteria</taxon>
        <taxon>Bacillati</taxon>
        <taxon>Bacillota</taxon>
        <taxon>Bacilli</taxon>
        <taxon>Bacillales</taxon>
        <taxon>Paenibacillaceae</taxon>
        <taxon>Saccharibacillus</taxon>
    </lineage>
</organism>
<dbReference type="InterPro" id="IPR051603">
    <property type="entry name" value="Zinc-ADH_QOR/CCCR"/>
</dbReference>
<dbReference type="NCBIfam" id="TIGR02817">
    <property type="entry name" value="adh_fam_1"/>
    <property type="match status" value="1"/>
</dbReference>
<dbReference type="Pfam" id="PF08240">
    <property type="entry name" value="ADH_N"/>
    <property type="match status" value="1"/>
</dbReference>
<protein>
    <recommendedName>
        <fullName evidence="2">Zinc-type alcohol dehydrogenase-like protein</fullName>
    </recommendedName>
</protein>
<keyword evidence="5" id="KW-1185">Reference proteome</keyword>
<dbReference type="PANTHER" id="PTHR44154:SF1">
    <property type="entry name" value="QUINONE OXIDOREDUCTASE"/>
    <property type="match status" value="1"/>
</dbReference>
<evidence type="ECO:0000313" key="4">
    <source>
        <dbReference type="EMBL" id="GGH86193.1"/>
    </source>
</evidence>
<feature type="domain" description="Enoyl reductase (ER)" evidence="3">
    <location>
        <begin position="19"/>
        <end position="341"/>
    </location>
</feature>
<dbReference type="Proteomes" id="UP000605427">
    <property type="component" value="Unassembled WGS sequence"/>
</dbReference>
<dbReference type="CDD" id="cd08252">
    <property type="entry name" value="AL_MDR"/>
    <property type="match status" value="1"/>
</dbReference>
<evidence type="ECO:0000313" key="5">
    <source>
        <dbReference type="Proteomes" id="UP000605427"/>
    </source>
</evidence>
<dbReference type="PANTHER" id="PTHR44154">
    <property type="entry name" value="QUINONE OXIDOREDUCTASE"/>
    <property type="match status" value="1"/>
</dbReference>
<keyword evidence="2" id="KW-0479">Metal-binding</keyword>
<evidence type="ECO:0000256" key="2">
    <source>
        <dbReference type="RuleBase" id="RU364000"/>
    </source>
</evidence>
<comment type="caution">
    <text evidence="4">The sequence shown here is derived from an EMBL/GenBank/DDBJ whole genome shotgun (WGS) entry which is preliminary data.</text>
</comment>
<dbReference type="InterPro" id="IPR014182">
    <property type="entry name" value="ADH_Zn_typ-1"/>
</dbReference>
<dbReference type="InterPro" id="IPR013154">
    <property type="entry name" value="ADH-like_N"/>
</dbReference>
<dbReference type="Gene3D" id="3.40.50.720">
    <property type="entry name" value="NAD(P)-binding Rossmann-like Domain"/>
    <property type="match status" value="1"/>
</dbReference>
<name>A0ABQ2A4Z6_9BACL</name>
<dbReference type="SMART" id="SM00829">
    <property type="entry name" value="PKS_ER"/>
    <property type="match status" value="1"/>
</dbReference>
<keyword evidence="1" id="KW-0521">NADP</keyword>
<gene>
    <name evidence="4" type="ORF">GCM10007362_45400</name>
</gene>
<dbReference type="RefSeq" id="WP_172246503.1">
    <property type="nucleotide sequence ID" value="NZ_BMDD01000006.1"/>
</dbReference>
<evidence type="ECO:0000256" key="1">
    <source>
        <dbReference type="ARBA" id="ARBA00022857"/>
    </source>
</evidence>
<dbReference type="InterPro" id="IPR011032">
    <property type="entry name" value="GroES-like_sf"/>
</dbReference>
<keyword evidence="2" id="KW-0862">Zinc</keyword>
<dbReference type="SUPFAM" id="SSF51735">
    <property type="entry name" value="NAD(P)-binding Rossmann-fold domains"/>
    <property type="match status" value="1"/>
</dbReference>
<comment type="similarity">
    <text evidence="2">Belongs to the zinc-containing alcohol dehydrogenase family. Quinone oxidoreductase subfamily.</text>
</comment>
<dbReference type="Pfam" id="PF13602">
    <property type="entry name" value="ADH_zinc_N_2"/>
    <property type="match status" value="1"/>
</dbReference>
<sequence>MTDAAKMKAVALKEYLPIDREDSLFDAELDTPSPKGRDLLVRVKAVSVNPVDVKVRAPKARAEEQPRVLGWDAAGIVEAVGEEATLFQPGDEVYYAGSITRSGSNAEFQLVDERIVGRKPGSLDWAEAAALPLTTLTAWEALHDRLRLSKKPADNEGKSILIIGAAGVVGSIATQLANLAGLTVIGTASRKESADWAKEHGAHHIINHYEDFAEQIGKLGSEAPEYILCLNSTDKHWDNMAKALAPQGIICSIVETDEAFDLNKLKNKSGTFVWELMFTRAMFETKDMIAQHELLNDAAKLVDEGKLVTTLTERLSPFNAANMREAHRRLESGRMIGKLVVEGFGA</sequence>
<dbReference type="Gene3D" id="3.90.180.10">
    <property type="entry name" value="Medium-chain alcohol dehydrogenases, catalytic domain"/>
    <property type="match status" value="1"/>
</dbReference>
<dbReference type="EMBL" id="BMDD01000006">
    <property type="protein sequence ID" value="GGH86193.1"/>
    <property type="molecule type" value="Genomic_DNA"/>
</dbReference>
<keyword evidence="2" id="KW-0560">Oxidoreductase</keyword>
<accession>A0ABQ2A4Z6</accession>
<dbReference type="SUPFAM" id="SSF50129">
    <property type="entry name" value="GroES-like"/>
    <property type="match status" value="1"/>
</dbReference>
<dbReference type="InterPro" id="IPR020843">
    <property type="entry name" value="ER"/>
</dbReference>
<dbReference type="InterPro" id="IPR036291">
    <property type="entry name" value="NAD(P)-bd_dom_sf"/>
</dbReference>
<proteinExistence type="inferred from homology"/>
<evidence type="ECO:0000259" key="3">
    <source>
        <dbReference type="SMART" id="SM00829"/>
    </source>
</evidence>
<reference evidence="5" key="1">
    <citation type="journal article" date="2019" name="Int. J. Syst. Evol. Microbiol.">
        <title>The Global Catalogue of Microorganisms (GCM) 10K type strain sequencing project: providing services to taxonomists for standard genome sequencing and annotation.</title>
        <authorList>
            <consortium name="The Broad Institute Genomics Platform"/>
            <consortium name="The Broad Institute Genome Sequencing Center for Infectious Disease"/>
            <person name="Wu L."/>
            <person name="Ma J."/>
        </authorList>
    </citation>
    <scope>NUCLEOTIDE SEQUENCE [LARGE SCALE GENOMIC DNA]</scope>
    <source>
        <strain evidence="5">CCM 8702</strain>
    </source>
</reference>